<dbReference type="SUPFAM" id="SSF52540">
    <property type="entry name" value="P-loop containing nucleoside triphosphate hydrolases"/>
    <property type="match status" value="1"/>
</dbReference>
<accession>A0A9W6TGW7</accession>
<protein>
    <submittedName>
        <fullName evidence="3">Unnamed protein product</fullName>
    </submittedName>
</protein>
<dbReference type="OrthoDB" id="77750at2759"/>
<keyword evidence="1" id="KW-0813">Transport</keyword>
<dbReference type="Pfam" id="PF00005">
    <property type="entry name" value="ABC_tran"/>
    <property type="match status" value="1"/>
</dbReference>
<gene>
    <name evidence="3" type="ORF">Plil01_000355400</name>
</gene>
<evidence type="ECO:0000313" key="3">
    <source>
        <dbReference type="EMBL" id="GMF13032.1"/>
    </source>
</evidence>
<dbReference type="PANTHER" id="PTHR19241">
    <property type="entry name" value="ATP-BINDING CASSETTE TRANSPORTER"/>
    <property type="match status" value="1"/>
</dbReference>
<sequence length="232" mass="25101">MDVAATPVTKDMKADQVGYDSGAQLMANGSQALYNHVASRLETSMGKPLPQVEVRFENMSISARIVVQDETQVTSQLPTLPNVVKMGVLRMTAKKKVVEKQILHDVSGVFKPSTMTLVLGQPGSGKSSLMKLLSGRFPLSKNVQVEGDVTYNGTAQADLRKLLPQFVSYVPQQDNHLPTLNVKETLEFAHACSGSELSTADKEQLVLGSDGENIAAYTAAQALRKHHPDVVI</sequence>
<dbReference type="InterPro" id="IPR027417">
    <property type="entry name" value="P-loop_NTPase"/>
</dbReference>
<dbReference type="Proteomes" id="UP001165083">
    <property type="component" value="Unassembled WGS sequence"/>
</dbReference>
<evidence type="ECO:0000259" key="2">
    <source>
        <dbReference type="Pfam" id="PF00005"/>
    </source>
</evidence>
<keyword evidence="4" id="KW-1185">Reference proteome</keyword>
<organism evidence="3 4">
    <name type="scientific">Phytophthora lilii</name>
    <dbReference type="NCBI Taxonomy" id="2077276"/>
    <lineage>
        <taxon>Eukaryota</taxon>
        <taxon>Sar</taxon>
        <taxon>Stramenopiles</taxon>
        <taxon>Oomycota</taxon>
        <taxon>Peronosporomycetes</taxon>
        <taxon>Peronosporales</taxon>
        <taxon>Peronosporaceae</taxon>
        <taxon>Phytophthora</taxon>
    </lineage>
</organism>
<feature type="domain" description="ABC transporter" evidence="2">
    <location>
        <begin position="103"/>
        <end position="200"/>
    </location>
</feature>
<dbReference type="EMBL" id="BSXW01000139">
    <property type="protein sequence ID" value="GMF13032.1"/>
    <property type="molecule type" value="Genomic_DNA"/>
</dbReference>
<dbReference type="Gene3D" id="3.40.50.300">
    <property type="entry name" value="P-loop containing nucleotide triphosphate hydrolases"/>
    <property type="match status" value="1"/>
</dbReference>
<dbReference type="InterPro" id="IPR003439">
    <property type="entry name" value="ABC_transporter-like_ATP-bd"/>
</dbReference>
<dbReference type="GO" id="GO:0016887">
    <property type="term" value="F:ATP hydrolysis activity"/>
    <property type="evidence" value="ECO:0007669"/>
    <property type="project" value="InterPro"/>
</dbReference>
<reference evidence="3" key="1">
    <citation type="submission" date="2023-04" db="EMBL/GenBank/DDBJ databases">
        <title>Phytophthora lilii NBRC 32176.</title>
        <authorList>
            <person name="Ichikawa N."/>
            <person name="Sato H."/>
            <person name="Tonouchi N."/>
        </authorList>
    </citation>
    <scope>NUCLEOTIDE SEQUENCE</scope>
    <source>
        <strain evidence="3">NBRC 32176</strain>
    </source>
</reference>
<comment type="caution">
    <text evidence="3">The sequence shown here is derived from an EMBL/GenBank/DDBJ whole genome shotgun (WGS) entry which is preliminary data.</text>
</comment>
<dbReference type="AlphaFoldDB" id="A0A9W6TGW7"/>
<proteinExistence type="predicted"/>
<evidence type="ECO:0000256" key="1">
    <source>
        <dbReference type="ARBA" id="ARBA00022448"/>
    </source>
</evidence>
<evidence type="ECO:0000313" key="4">
    <source>
        <dbReference type="Proteomes" id="UP001165083"/>
    </source>
</evidence>
<name>A0A9W6TGW7_9STRA</name>
<dbReference type="GO" id="GO:0005524">
    <property type="term" value="F:ATP binding"/>
    <property type="evidence" value="ECO:0007669"/>
    <property type="project" value="InterPro"/>
</dbReference>